<name>A0A2S7UWI6_9GAMM</name>
<accession>A0A2S7UWI6</accession>
<protein>
    <submittedName>
        <fullName evidence="4">Flavodoxin</fullName>
    </submittedName>
</protein>
<sequence length="146" mass="15824">MANITILCGSVFGSAQNLAELVKTKLIAQSHTVTLNIPCSIADMDTADAVLVITSTTGQGDLPGNIESFYFEAKSTMPLFSGKPFGVIALGDSSYPTYCGAGDKMQELFFELQGQETLPMIKIDAIETLEPETLALPWLEEWEKQL</sequence>
<dbReference type="GO" id="GO:0010181">
    <property type="term" value="F:FMN binding"/>
    <property type="evidence" value="ECO:0007669"/>
    <property type="project" value="InterPro"/>
</dbReference>
<dbReference type="SUPFAM" id="SSF52218">
    <property type="entry name" value="Flavoproteins"/>
    <property type="match status" value="1"/>
</dbReference>
<dbReference type="Pfam" id="PF00258">
    <property type="entry name" value="Flavodoxin_1"/>
    <property type="match status" value="1"/>
</dbReference>
<evidence type="ECO:0000313" key="4">
    <source>
        <dbReference type="EMBL" id="PQJ54075.1"/>
    </source>
</evidence>
<evidence type="ECO:0000256" key="2">
    <source>
        <dbReference type="ARBA" id="ARBA00022643"/>
    </source>
</evidence>
<keyword evidence="2" id="KW-0288">FMN</keyword>
<dbReference type="OrthoDB" id="359268at2"/>
<evidence type="ECO:0000313" key="5">
    <source>
        <dbReference type="Proteomes" id="UP000239007"/>
    </source>
</evidence>
<keyword evidence="1" id="KW-0285">Flavoprotein</keyword>
<dbReference type="PANTHER" id="PTHR19384">
    <property type="entry name" value="NITRIC OXIDE SYNTHASE-RELATED"/>
    <property type="match status" value="1"/>
</dbReference>
<feature type="domain" description="Flavodoxin-like" evidence="3">
    <location>
        <begin position="4"/>
        <end position="146"/>
    </location>
</feature>
<comment type="caution">
    <text evidence="4">The sequence shown here is derived from an EMBL/GenBank/DDBJ whole genome shotgun (WGS) entry which is preliminary data.</text>
</comment>
<evidence type="ECO:0000259" key="3">
    <source>
        <dbReference type="PROSITE" id="PS50902"/>
    </source>
</evidence>
<dbReference type="GO" id="GO:0030586">
    <property type="term" value="F:[methionine synthase] reductase (NADPH) activity"/>
    <property type="evidence" value="ECO:0007669"/>
    <property type="project" value="TreeGrafter"/>
</dbReference>
<dbReference type="InterPro" id="IPR029039">
    <property type="entry name" value="Flavoprotein-like_sf"/>
</dbReference>
<dbReference type="EMBL" id="MSCH01000003">
    <property type="protein sequence ID" value="PQJ54075.1"/>
    <property type="molecule type" value="Genomic_DNA"/>
</dbReference>
<dbReference type="PANTHER" id="PTHR19384:SF84">
    <property type="entry name" value="METHIONINE SYNTHASE REDUCTASE"/>
    <property type="match status" value="1"/>
</dbReference>
<gene>
    <name evidence="4" type="ORF">BTO11_10710</name>
</gene>
<dbReference type="InterPro" id="IPR008254">
    <property type="entry name" value="Flavodoxin/NO_synth"/>
</dbReference>
<dbReference type="Proteomes" id="UP000239007">
    <property type="component" value="Unassembled WGS sequence"/>
</dbReference>
<dbReference type="Gene3D" id="3.40.50.360">
    <property type="match status" value="1"/>
</dbReference>
<dbReference type="GO" id="GO:0009086">
    <property type="term" value="P:methionine biosynthetic process"/>
    <property type="evidence" value="ECO:0007669"/>
    <property type="project" value="TreeGrafter"/>
</dbReference>
<dbReference type="GO" id="GO:0050660">
    <property type="term" value="F:flavin adenine dinucleotide binding"/>
    <property type="evidence" value="ECO:0007669"/>
    <property type="project" value="TreeGrafter"/>
</dbReference>
<evidence type="ECO:0000256" key="1">
    <source>
        <dbReference type="ARBA" id="ARBA00022630"/>
    </source>
</evidence>
<organism evidence="4 5">
    <name type="scientific">Psychrosphaera saromensis</name>
    <dbReference type="NCBI Taxonomy" id="716813"/>
    <lineage>
        <taxon>Bacteria</taxon>
        <taxon>Pseudomonadati</taxon>
        <taxon>Pseudomonadota</taxon>
        <taxon>Gammaproteobacteria</taxon>
        <taxon>Alteromonadales</taxon>
        <taxon>Pseudoalteromonadaceae</taxon>
        <taxon>Psychrosphaera</taxon>
    </lineage>
</organism>
<dbReference type="GO" id="GO:0050667">
    <property type="term" value="P:homocysteine metabolic process"/>
    <property type="evidence" value="ECO:0007669"/>
    <property type="project" value="TreeGrafter"/>
</dbReference>
<reference evidence="4 5" key="1">
    <citation type="submission" date="2016-12" db="EMBL/GenBank/DDBJ databases">
        <title>Diversity of luminous bacteria.</title>
        <authorList>
            <person name="Yoshizawa S."/>
            <person name="Kogure K."/>
        </authorList>
    </citation>
    <scope>NUCLEOTIDE SEQUENCE [LARGE SCALE GENOMIC DNA]</scope>
    <source>
        <strain evidence="4 5">SA4-48</strain>
    </source>
</reference>
<dbReference type="RefSeq" id="WP_105052585.1">
    <property type="nucleotide sequence ID" value="NZ_BMYG01000007.1"/>
</dbReference>
<dbReference type="PROSITE" id="PS50902">
    <property type="entry name" value="FLAVODOXIN_LIKE"/>
    <property type="match status" value="1"/>
</dbReference>
<proteinExistence type="predicted"/>
<keyword evidence="5" id="KW-1185">Reference proteome</keyword>
<dbReference type="AlphaFoldDB" id="A0A2S7UWI6"/>
<dbReference type="GO" id="GO:0005829">
    <property type="term" value="C:cytosol"/>
    <property type="evidence" value="ECO:0007669"/>
    <property type="project" value="TreeGrafter"/>
</dbReference>